<reference evidence="1" key="1">
    <citation type="submission" date="2021-02" db="EMBL/GenBank/DDBJ databases">
        <authorList>
            <person name="Dougan E. K."/>
            <person name="Rhodes N."/>
            <person name="Thang M."/>
            <person name="Chan C."/>
        </authorList>
    </citation>
    <scope>NUCLEOTIDE SEQUENCE</scope>
</reference>
<gene>
    <name evidence="1" type="ORF">SNAT2548_LOCUS15462</name>
</gene>
<dbReference type="GO" id="GO:0046475">
    <property type="term" value="P:glycerophospholipid catabolic process"/>
    <property type="evidence" value="ECO:0007669"/>
    <property type="project" value="TreeGrafter"/>
</dbReference>
<dbReference type="EMBL" id="CAJNDS010001990">
    <property type="protein sequence ID" value="CAE7293578.1"/>
    <property type="molecule type" value="Genomic_DNA"/>
</dbReference>
<dbReference type="Proteomes" id="UP000604046">
    <property type="component" value="Unassembled WGS sequence"/>
</dbReference>
<dbReference type="OrthoDB" id="4084751at2759"/>
<dbReference type="InterPro" id="IPR016035">
    <property type="entry name" value="Acyl_Trfase/lysoPLipase"/>
</dbReference>
<dbReference type="Gene3D" id="3.40.1090.10">
    <property type="entry name" value="Cytosolic phospholipase A2 catalytic domain"/>
    <property type="match status" value="1"/>
</dbReference>
<dbReference type="PANTHER" id="PTHR10728">
    <property type="entry name" value="CYTOSOLIC PHOSPHOLIPASE A2"/>
    <property type="match status" value="1"/>
</dbReference>
<comment type="caution">
    <text evidence="1">The sequence shown here is derived from an EMBL/GenBank/DDBJ whole genome shotgun (WGS) entry which is preliminary data.</text>
</comment>
<dbReference type="AlphaFoldDB" id="A0A812N8B4"/>
<dbReference type="SUPFAM" id="SSF52151">
    <property type="entry name" value="FabD/lysophospholipase-like"/>
    <property type="match status" value="1"/>
</dbReference>
<name>A0A812N8B4_9DINO</name>
<protein>
    <recommendedName>
        <fullName evidence="3">PNPLA domain-containing protein</fullName>
    </recommendedName>
</protein>
<organism evidence="1 2">
    <name type="scientific">Symbiodinium natans</name>
    <dbReference type="NCBI Taxonomy" id="878477"/>
    <lineage>
        <taxon>Eukaryota</taxon>
        <taxon>Sar</taxon>
        <taxon>Alveolata</taxon>
        <taxon>Dinophyceae</taxon>
        <taxon>Suessiales</taxon>
        <taxon>Symbiodiniaceae</taxon>
        <taxon>Symbiodinium</taxon>
    </lineage>
</organism>
<evidence type="ECO:0000313" key="2">
    <source>
        <dbReference type="Proteomes" id="UP000604046"/>
    </source>
</evidence>
<keyword evidence="2" id="KW-1185">Reference proteome</keyword>
<dbReference type="GO" id="GO:0005829">
    <property type="term" value="C:cytosol"/>
    <property type="evidence" value="ECO:0007669"/>
    <property type="project" value="TreeGrafter"/>
</dbReference>
<evidence type="ECO:0008006" key="3">
    <source>
        <dbReference type="Google" id="ProtNLM"/>
    </source>
</evidence>
<proteinExistence type="predicted"/>
<dbReference type="GO" id="GO:0004623">
    <property type="term" value="F:phospholipase A2 activity"/>
    <property type="evidence" value="ECO:0007669"/>
    <property type="project" value="TreeGrafter"/>
</dbReference>
<dbReference type="PANTHER" id="PTHR10728:SF40">
    <property type="entry name" value="PATATIN FAMILY PROTEIN"/>
    <property type="match status" value="1"/>
</dbReference>
<sequence>MGQCASTKGEKYRPLGDVLRAKVLPVHAGVELPGSGINLGLCASGGGARAMSFTTGVYRALNQLELIPELDAISSVSGGTWCSSIFMFGKEFKGEPIETAELLGKATVPSELTMEALKEGLVPLVSGMVSGDSNGILKSLLAEHKGREYEVWPKLMSEWLLRHFDGLGSLEAYMAQEKDLKRIREDNPQLEKKPFLTPRADRPKTFVMNGCTLSPLKYQATTENVVSFQMCPDFTGSPFYPRNREVKYTMAPILPCKDFGLSGLRTLTRTMGGGFTETFAFGGPAPANQDGGEKCPLKEPSSPFALPYAVGISSWAVGGAFNQVRALGNVLNIRKDYWPITSELLPKRQAAIAYQLGDGGSLDNAGLLPLLQRGARKVIWISSSWTSLNPDYDWAGATQETFNPQEAGVVDQVFCTFGYDSSAVGFFYSNNQVFERDQCLPLSQELVSLKSQGKPVVVRKKLKVLPNAWWGIDGGYDLEFVLIYLEQCREFEEMLPEETRQEIARGAEGAFANYPVYPVTGQNEGDLLGLTAQQSHLLAAQAEYSVRANKELFRKLLS</sequence>
<accession>A0A812N8B4</accession>
<evidence type="ECO:0000313" key="1">
    <source>
        <dbReference type="EMBL" id="CAE7293578.1"/>
    </source>
</evidence>